<feature type="compositionally biased region" description="Low complexity" evidence="7">
    <location>
        <begin position="161"/>
        <end position="178"/>
    </location>
</feature>
<dbReference type="InterPro" id="IPR036508">
    <property type="entry name" value="Chitin-bd_dom_sf"/>
</dbReference>
<comment type="caution">
    <text evidence="11">The sequence shown here is derived from an EMBL/GenBank/DDBJ whole genome shotgun (WGS) entry which is preliminary data.</text>
</comment>
<feature type="non-terminal residue" evidence="11">
    <location>
        <position position="222"/>
    </location>
</feature>
<feature type="domain" description="Chitin-binding type-2" evidence="10">
    <location>
        <begin position="94"/>
        <end position="152"/>
    </location>
</feature>
<evidence type="ECO:0000259" key="10">
    <source>
        <dbReference type="PROSITE" id="PS50940"/>
    </source>
</evidence>
<keyword evidence="4" id="KW-1015">Disulfide bond</keyword>
<protein>
    <submittedName>
        <fullName evidence="11">Uncharacterized protein</fullName>
    </submittedName>
</protein>
<comment type="caution">
    <text evidence="6">Lacks conserved residue(s) required for the propagation of feature annotation.</text>
</comment>
<evidence type="ECO:0000313" key="11">
    <source>
        <dbReference type="EMBL" id="KAJ8970741.1"/>
    </source>
</evidence>
<evidence type="ECO:0000313" key="12">
    <source>
        <dbReference type="Proteomes" id="UP001162164"/>
    </source>
</evidence>
<evidence type="ECO:0000256" key="7">
    <source>
        <dbReference type="SAM" id="MobiDB-lite"/>
    </source>
</evidence>
<reference evidence="11" key="1">
    <citation type="journal article" date="2023" name="Insect Mol. Biol.">
        <title>Genome sequencing provides insights into the evolution of gene families encoding plant cell wall-degrading enzymes in longhorned beetles.</title>
        <authorList>
            <person name="Shin N.R."/>
            <person name="Okamura Y."/>
            <person name="Kirsch R."/>
            <person name="Pauchet Y."/>
        </authorList>
    </citation>
    <scope>NUCLEOTIDE SEQUENCE</scope>
    <source>
        <strain evidence="11">MMC_N1</strain>
    </source>
</reference>
<feature type="domain" description="Sushi" evidence="9">
    <location>
        <begin position="95"/>
        <end position="144"/>
    </location>
</feature>
<keyword evidence="1" id="KW-0147">Chitin-binding</keyword>
<evidence type="ECO:0000256" key="5">
    <source>
        <dbReference type="ARBA" id="ARBA00023180"/>
    </source>
</evidence>
<dbReference type="EMBL" id="JAPWTJ010001583">
    <property type="protein sequence ID" value="KAJ8970741.1"/>
    <property type="molecule type" value="Genomic_DNA"/>
</dbReference>
<keyword evidence="2" id="KW-0732">Signal</keyword>
<proteinExistence type="predicted"/>
<feature type="transmembrane region" description="Helical" evidence="8">
    <location>
        <begin position="68"/>
        <end position="88"/>
    </location>
</feature>
<evidence type="ECO:0000259" key="9">
    <source>
        <dbReference type="PROSITE" id="PS50923"/>
    </source>
</evidence>
<dbReference type="SMART" id="SM00494">
    <property type="entry name" value="ChtBD2"/>
    <property type="match status" value="1"/>
</dbReference>
<dbReference type="PANTHER" id="PTHR23301">
    <property type="entry name" value="CHITIN BINDING PERITROPHIN-A"/>
    <property type="match status" value="1"/>
</dbReference>
<dbReference type="PROSITE" id="PS50940">
    <property type="entry name" value="CHIT_BIND_II"/>
    <property type="match status" value="2"/>
</dbReference>
<organism evidence="11 12">
    <name type="scientific">Molorchus minor</name>
    <dbReference type="NCBI Taxonomy" id="1323400"/>
    <lineage>
        <taxon>Eukaryota</taxon>
        <taxon>Metazoa</taxon>
        <taxon>Ecdysozoa</taxon>
        <taxon>Arthropoda</taxon>
        <taxon>Hexapoda</taxon>
        <taxon>Insecta</taxon>
        <taxon>Pterygota</taxon>
        <taxon>Neoptera</taxon>
        <taxon>Endopterygota</taxon>
        <taxon>Coleoptera</taxon>
        <taxon>Polyphaga</taxon>
        <taxon>Cucujiformia</taxon>
        <taxon>Chrysomeloidea</taxon>
        <taxon>Cerambycidae</taxon>
        <taxon>Lamiinae</taxon>
        <taxon>Monochamini</taxon>
        <taxon>Molorchus</taxon>
    </lineage>
</organism>
<feature type="region of interest" description="Disordered" evidence="7">
    <location>
        <begin position="161"/>
        <end position="186"/>
    </location>
</feature>
<keyword evidence="6" id="KW-0768">Sushi</keyword>
<evidence type="ECO:0000256" key="4">
    <source>
        <dbReference type="ARBA" id="ARBA00023157"/>
    </source>
</evidence>
<dbReference type="Proteomes" id="UP001162164">
    <property type="component" value="Unassembled WGS sequence"/>
</dbReference>
<dbReference type="PROSITE" id="PS50923">
    <property type="entry name" value="SUSHI"/>
    <property type="match status" value="1"/>
</dbReference>
<sequence>MRRSSVAHRPKHGNLKNTELHRKCGTVSSVSCLQMKVPHMVGDMFRIILLIHDRLHSTWYSIGEAKHFIMGSAAVTLIIALLTFVISADSLETDPQCPNPSEVLTFYPYPYDCAQYYECYEGNRYLITCPTDLYWNTITGRCDNKTSVDCGTRGSSTVNPATTATTSTGSTASPGTQTVAPTTGAPDPLCPYPSDVLTFYENPSDCSQYYECYEGKKYLITC</sequence>
<keyword evidence="8" id="KW-0472">Membrane</keyword>
<gene>
    <name evidence="11" type="ORF">NQ317_007997</name>
</gene>
<accession>A0ABQ9J1A0</accession>
<keyword evidence="5" id="KW-0325">Glycoprotein</keyword>
<dbReference type="InterPro" id="IPR051940">
    <property type="entry name" value="Chitin_bind-dev_reg"/>
</dbReference>
<dbReference type="InterPro" id="IPR002557">
    <property type="entry name" value="Chitin-bd_dom"/>
</dbReference>
<dbReference type="Gene3D" id="2.170.140.10">
    <property type="entry name" value="Chitin binding domain"/>
    <property type="match status" value="1"/>
</dbReference>
<keyword evidence="12" id="KW-1185">Reference proteome</keyword>
<evidence type="ECO:0000256" key="1">
    <source>
        <dbReference type="ARBA" id="ARBA00022669"/>
    </source>
</evidence>
<dbReference type="Pfam" id="PF01607">
    <property type="entry name" value="CBM_14"/>
    <property type="match status" value="1"/>
</dbReference>
<evidence type="ECO:0000256" key="2">
    <source>
        <dbReference type="ARBA" id="ARBA00022729"/>
    </source>
</evidence>
<evidence type="ECO:0000256" key="3">
    <source>
        <dbReference type="ARBA" id="ARBA00022737"/>
    </source>
</evidence>
<keyword evidence="3" id="KW-0677">Repeat</keyword>
<dbReference type="PANTHER" id="PTHR23301:SF106">
    <property type="entry name" value="CHITIN-BINDING TYPE-2 DOMAIN-CONTAINING PROTEIN-RELATED"/>
    <property type="match status" value="1"/>
</dbReference>
<name>A0ABQ9J1A0_9CUCU</name>
<evidence type="ECO:0000256" key="6">
    <source>
        <dbReference type="PROSITE-ProRule" id="PRU00302"/>
    </source>
</evidence>
<keyword evidence="8" id="KW-0812">Transmembrane</keyword>
<evidence type="ECO:0000256" key="8">
    <source>
        <dbReference type="SAM" id="Phobius"/>
    </source>
</evidence>
<dbReference type="InterPro" id="IPR000436">
    <property type="entry name" value="Sushi_SCR_CCP_dom"/>
</dbReference>
<keyword evidence="8" id="KW-1133">Transmembrane helix</keyword>
<dbReference type="SUPFAM" id="SSF57625">
    <property type="entry name" value="Invertebrate chitin-binding proteins"/>
    <property type="match status" value="2"/>
</dbReference>
<feature type="domain" description="Chitin-binding type-2" evidence="10">
    <location>
        <begin position="187"/>
        <end position="222"/>
    </location>
</feature>